<feature type="domain" description="Major facilitator superfamily (MFS) profile" evidence="7">
    <location>
        <begin position="41"/>
        <end position="527"/>
    </location>
</feature>
<feature type="transmembrane region" description="Helical" evidence="6">
    <location>
        <begin position="228"/>
        <end position="246"/>
    </location>
</feature>
<dbReference type="CDD" id="cd17321">
    <property type="entry name" value="MFS_MMR_MDR_like"/>
    <property type="match status" value="1"/>
</dbReference>
<dbReference type="PANTHER" id="PTHR42718">
    <property type="entry name" value="MAJOR FACILITATOR SUPERFAMILY MULTIDRUG TRANSPORTER MFSC"/>
    <property type="match status" value="1"/>
</dbReference>
<dbReference type="InterPro" id="IPR005829">
    <property type="entry name" value="Sugar_transporter_CS"/>
</dbReference>
<protein>
    <submittedName>
        <fullName evidence="8">MFS transporter</fullName>
    </submittedName>
</protein>
<evidence type="ECO:0000256" key="5">
    <source>
        <dbReference type="ARBA" id="ARBA00023136"/>
    </source>
</evidence>
<evidence type="ECO:0000259" key="7">
    <source>
        <dbReference type="PROSITE" id="PS50850"/>
    </source>
</evidence>
<feature type="transmembrane region" description="Helical" evidence="6">
    <location>
        <begin position="295"/>
        <end position="319"/>
    </location>
</feature>
<dbReference type="InterPro" id="IPR036259">
    <property type="entry name" value="MFS_trans_sf"/>
</dbReference>
<feature type="transmembrane region" description="Helical" evidence="6">
    <location>
        <begin position="169"/>
        <end position="189"/>
    </location>
</feature>
<evidence type="ECO:0000256" key="4">
    <source>
        <dbReference type="ARBA" id="ARBA00022989"/>
    </source>
</evidence>
<reference evidence="8 9" key="1">
    <citation type="submission" date="2017-06" db="EMBL/GenBank/DDBJ databases">
        <title>Complete Genome Sequence of the Soil Carbazole-Degrading Bacterium Nocardioides aromaticivorans IC177.</title>
        <authorList>
            <person name="Vejarano F."/>
            <person name="Suzuki-Minakuchi C."/>
            <person name="Ohtsubo Y."/>
            <person name="Tsuda M."/>
            <person name="Okada K."/>
            <person name="Nojiri H."/>
        </authorList>
    </citation>
    <scope>NUCLEOTIDE SEQUENCE [LARGE SCALE GENOMIC DNA]</scope>
    <source>
        <strain evidence="8 9">IC177</strain>
    </source>
</reference>
<feature type="transmembrane region" description="Helical" evidence="6">
    <location>
        <begin position="105"/>
        <end position="124"/>
    </location>
</feature>
<dbReference type="Gene3D" id="1.20.1250.20">
    <property type="entry name" value="MFS general substrate transporter like domains"/>
    <property type="match status" value="1"/>
</dbReference>
<dbReference type="Pfam" id="PF07690">
    <property type="entry name" value="MFS_1"/>
    <property type="match status" value="1"/>
</dbReference>
<evidence type="ECO:0000256" key="1">
    <source>
        <dbReference type="ARBA" id="ARBA00004651"/>
    </source>
</evidence>
<evidence type="ECO:0000313" key="9">
    <source>
        <dbReference type="Proteomes" id="UP000662818"/>
    </source>
</evidence>
<name>A0ABX7PSH4_9ACTN</name>
<dbReference type="PROSITE" id="PS00216">
    <property type="entry name" value="SUGAR_TRANSPORT_1"/>
    <property type="match status" value="1"/>
</dbReference>
<dbReference type="EMBL" id="CP022295">
    <property type="protein sequence ID" value="QSR28637.1"/>
    <property type="molecule type" value="Genomic_DNA"/>
</dbReference>
<feature type="transmembrane region" description="Helical" evidence="6">
    <location>
        <begin position="258"/>
        <end position="275"/>
    </location>
</feature>
<organism evidence="8 9">
    <name type="scientific">Nocardioides aromaticivorans</name>
    <dbReference type="NCBI Taxonomy" id="200618"/>
    <lineage>
        <taxon>Bacteria</taxon>
        <taxon>Bacillati</taxon>
        <taxon>Actinomycetota</taxon>
        <taxon>Actinomycetes</taxon>
        <taxon>Propionibacteriales</taxon>
        <taxon>Nocardioidaceae</taxon>
        <taxon>Nocardioides</taxon>
    </lineage>
</organism>
<dbReference type="InterPro" id="IPR011701">
    <property type="entry name" value="MFS"/>
</dbReference>
<dbReference type="InterPro" id="IPR020846">
    <property type="entry name" value="MFS_dom"/>
</dbReference>
<dbReference type="Proteomes" id="UP000662818">
    <property type="component" value="Chromosome"/>
</dbReference>
<keyword evidence="4 6" id="KW-1133">Transmembrane helix</keyword>
<keyword evidence="9" id="KW-1185">Reference proteome</keyword>
<evidence type="ECO:0000313" key="8">
    <source>
        <dbReference type="EMBL" id="QSR28637.1"/>
    </source>
</evidence>
<dbReference type="PROSITE" id="PS50850">
    <property type="entry name" value="MFS"/>
    <property type="match status" value="1"/>
</dbReference>
<feature type="transmembrane region" description="Helical" evidence="6">
    <location>
        <begin position="41"/>
        <end position="64"/>
    </location>
</feature>
<dbReference type="SUPFAM" id="SSF103473">
    <property type="entry name" value="MFS general substrate transporter"/>
    <property type="match status" value="1"/>
</dbReference>
<evidence type="ECO:0000256" key="3">
    <source>
        <dbReference type="ARBA" id="ARBA00022692"/>
    </source>
</evidence>
<keyword evidence="5 6" id="KW-0472">Membrane</keyword>
<feature type="transmembrane region" description="Helical" evidence="6">
    <location>
        <begin position="390"/>
        <end position="410"/>
    </location>
</feature>
<gene>
    <name evidence="8" type="ORF">CFH99_23725</name>
</gene>
<dbReference type="Gene3D" id="1.20.1720.10">
    <property type="entry name" value="Multidrug resistance protein D"/>
    <property type="match status" value="1"/>
</dbReference>
<feature type="transmembrane region" description="Helical" evidence="6">
    <location>
        <begin position="136"/>
        <end position="157"/>
    </location>
</feature>
<proteinExistence type="predicted"/>
<keyword evidence="3 6" id="KW-0812">Transmembrane</keyword>
<comment type="subcellular location">
    <subcellularLocation>
        <location evidence="1">Cell membrane</location>
        <topology evidence="1">Multi-pass membrane protein</topology>
    </subcellularLocation>
</comment>
<feature type="transmembrane region" description="Helical" evidence="6">
    <location>
        <begin position="331"/>
        <end position="349"/>
    </location>
</feature>
<evidence type="ECO:0000256" key="2">
    <source>
        <dbReference type="ARBA" id="ARBA00022448"/>
    </source>
</evidence>
<sequence length="540" mass="55189">MTRFYVWLCLLQVSVYGLAMVSISQDRGTAAVPLVRNRWPSLFVVCIGVMMTFVNASSTIGALASIQDDLHVPGSSLVWVTSAFALALVSLVMSAGTFAELYGRRLTYVSGVAIFTGGSLLAFLADSSGVLITAQAVMGVGAAAILPSGLAIVSTSFHDPHERTGAISIWASCAGLGLAIGPLVAGALLREFSWHSVYLTNVLLGVVAGGLALLVLGESKHPSRQLDPLGVVLGTVTVAAATYAVIEGGASGYGEPRIVVAYVVTAVAGVLFLRVESTHHDPMLDLGLFRSASFTTVVLVGAAAMFGFVGIALLSVLHLQRVAGYDPLGAGVRLMPMMLSYVVLSAFGARIVRTIGFTVTLTAGLLLMGAGALSLLWNGADTGYAHMWPGLLLAGVGSALLIAPSTAAAVNSVGPLQAGMASATVNLFRQLGSMLGPAVLGTIATSRFPSILAESLDDKGVPHATADAVATSISHGQAPHADANALALLPGAVPDAFTTALHGGLLVGGFVLLAIAVLAALFVRHQQPAAPATPLVPERN</sequence>
<keyword evidence="2" id="KW-0813">Transport</keyword>
<evidence type="ECO:0000256" key="6">
    <source>
        <dbReference type="SAM" id="Phobius"/>
    </source>
</evidence>
<feature type="transmembrane region" description="Helical" evidence="6">
    <location>
        <begin position="500"/>
        <end position="523"/>
    </location>
</feature>
<feature type="transmembrane region" description="Helical" evidence="6">
    <location>
        <begin position="196"/>
        <end position="216"/>
    </location>
</feature>
<accession>A0ABX7PSH4</accession>
<feature type="transmembrane region" description="Helical" evidence="6">
    <location>
        <begin position="355"/>
        <end position="378"/>
    </location>
</feature>
<feature type="transmembrane region" description="Helical" evidence="6">
    <location>
        <begin position="76"/>
        <end position="99"/>
    </location>
</feature>
<dbReference type="PANTHER" id="PTHR42718:SF9">
    <property type="entry name" value="MAJOR FACILITATOR SUPERFAMILY MULTIDRUG TRANSPORTER MFSC"/>
    <property type="match status" value="1"/>
</dbReference>